<gene>
    <name evidence="3" type="ORF">GCM10025868_19960</name>
</gene>
<dbReference type="InterPro" id="IPR050564">
    <property type="entry name" value="F420-G6PD/mer"/>
</dbReference>
<dbReference type="PANTHER" id="PTHR43244">
    <property type="match status" value="1"/>
</dbReference>
<dbReference type="Pfam" id="PF00296">
    <property type="entry name" value="Bac_luciferase"/>
    <property type="match status" value="1"/>
</dbReference>
<name>A0ABQ6JGT0_9ACTN</name>
<comment type="caution">
    <text evidence="3">The sequence shown here is derived from an EMBL/GenBank/DDBJ whole genome shotgun (WGS) entry which is preliminary data.</text>
</comment>
<feature type="domain" description="Luciferase-like" evidence="2">
    <location>
        <begin position="6"/>
        <end position="87"/>
    </location>
</feature>
<reference evidence="4" key="1">
    <citation type="journal article" date="2019" name="Int. J. Syst. Evol. Microbiol.">
        <title>The Global Catalogue of Microorganisms (GCM) 10K type strain sequencing project: providing services to taxonomists for standard genome sequencing and annotation.</title>
        <authorList>
            <consortium name="The Broad Institute Genomics Platform"/>
            <consortium name="The Broad Institute Genome Sequencing Center for Infectious Disease"/>
            <person name="Wu L."/>
            <person name="Ma J."/>
        </authorList>
    </citation>
    <scope>NUCLEOTIDE SEQUENCE [LARGE SCALE GENOMIC DNA]</scope>
    <source>
        <strain evidence="4">NBRC 108730</strain>
    </source>
</reference>
<dbReference type="InterPro" id="IPR036661">
    <property type="entry name" value="Luciferase-like_sf"/>
</dbReference>
<dbReference type="Gene3D" id="3.20.20.30">
    <property type="entry name" value="Luciferase-like domain"/>
    <property type="match status" value="1"/>
</dbReference>
<dbReference type="EMBL" id="BSUZ01000001">
    <property type="protein sequence ID" value="GMA86746.1"/>
    <property type="molecule type" value="Genomic_DNA"/>
</dbReference>
<dbReference type="SUPFAM" id="SSF51679">
    <property type="entry name" value="Bacterial luciferase-like"/>
    <property type="match status" value="1"/>
</dbReference>
<dbReference type="PANTHER" id="PTHR43244:SF1">
    <property type="entry name" value="5,10-METHYLENETETRAHYDROMETHANOPTERIN REDUCTASE"/>
    <property type="match status" value="1"/>
</dbReference>
<evidence type="ECO:0000256" key="1">
    <source>
        <dbReference type="ARBA" id="ARBA00023002"/>
    </source>
</evidence>
<keyword evidence="1" id="KW-0560">Oxidoreductase</keyword>
<protein>
    <recommendedName>
        <fullName evidence="2">Luciferase-like domain-containing protein</fullName>
    </recommendedName>
</protein>
<dbReference type="Proteomes" id="UP001157017">
    <property type="component" value="Unassembled WGS sequence"/>
</dbReference>
<sequence>MTPSADAVEHVLEAAVLTELVGLDLVTFQDHPYQARHLDVWTLLSVVGARTSSVRLAANVLNLPLRPPWLVARSVATLDLLTGGRVEPGPRGRRVLGRDRRGGR</sequence>
<keyword evidence="4" id="KW-1185">Reference proteome</keyword>
<accession>A0ABQ6JGT0</accession>
<evidence type="ECO:0000313" key="4">
    <source>
        <dbReference type="Proteomes" id="UP001157017"/>
    </source>
</evidence>
<evidence type="ECO:0000259" key="2">
    <source>
        <dbReference type="Pfam" id="PF00296"/>
    </source>
</evidence>
<dbReference type="InterPro" id="IPR011251">
    <property type="entry name" value="Luciferase-like_dom"/>
</dbReference>
<proteinExistence type="predicted"/>
<organism evidence="3 4">
    <name type="scientific">Angustibacter aerolatus</name>
    <dbReference type="NCBI Taxonomy" id="1162965"/>
    <lineage>
        <taxon>Bacteria</taxon>
        <taxon>Bacillati</taxon>
        <taxon>Actinomycetota</taxon>
        <taxon>Actinomycetes</taxon>
        <taxon>Kineosporiales</taxon>
        <taxon>Kineosporiaceae</taxon>
    </lineage>
</organism>
<evidence type="ECO:0000313" key="3">
    <source>
        <dbReference type="EMBL" id="GMA86746.1"/>
    </source>
</evidence>